<proteinExistence type="predicted"/>
<evidence type="ECO:0000256" key="5">
    <source>
        <dbReference type="ARBA" id="ARBA00023136"/>
    </source>
</evidence>
<feature type="transmembrane region" description="Helical" evidence="6">
    <location>
        <begin position="268"/>
        <end position="289"/>
    </location>
</feature>
<dbReference type="GO" id="GO:0022857">
    <property type="term" value="F:transmembrane transporter activity"/>
    <property type="evidence" value="ECO:0007669"/>
    <property type="project" value="InterPro"/>
</dbReference>
<evidence type="ECO:0000256" key="6">
    <source>
        <dbReference type="SAM" id="Phobius"/>
    </source>
</evidence>
<feature type="transmembrane region" description="Helical" evidence="6">
    <location>
        <begin position="6"/>
        <end position="27"/>
    </location>
</feature>
<dbReference type="EMBL" id="CAMXCS010000008">
    <property type="protein sequence ID" value="CAI3957269.1"/>
    <property type="molecule type" value="Genomic_DNA"/>
</dbReference>
<dbReference type="CDD" id="cd06580">
    <property type="entry name" value="TM_PBP1_transp_TpRbsC_like"/>
    <property type="match status" value="1"/>
</dbReference>
<feature type="transmembrane region" description="Helical" evidence="6">
    <location>
        <begin position="238"/>
        <end position="256"/>
    </location>
</feature>
<keyword evidence="4 6" id="KW-1133">Transmembrane helix</keyword>
<dbReference type="RefSeq" id="WP_271790495.1">
    <property type="nucleotide sequence ID" value="NZ_CAMXCJ010000007.1"/>
</dbReference>
<evidence type="ECO:0000313" key="7">
    <source>
        <dbReference type="EMBL" id="CAI3955130.1"/>
    </source>
</evidence>
<keyword evidence="3 6" id="KW-0812">Transmembrane</keyword>
<evidence type="ECO:0000256" key="1">
    <source>
        <dbReference type="ARBA" id="ARBA00004651"/>
    </source>
</evidence>
<evidence type="ECO:0000313" key="9">
    <source>
        <dbReference type="Proteomes" id="UP001154255"/>
    </source>
</evidence>
<evidence type="ECO:0000256" key="4">
    <source>
        <dbReference type="ARBA" id="ARBA00022989"/>
    </source>
</evidence>
<dbReference type="Proteomes" id="UP001154255">
    <property type="component" value="Unassembled WGS sequence"/>
</dbReference>
<keyword evidence="5 6" id="KW-0472">Membrane</keyword>
<dbReference type="Proteomes" id="UP001154259">
    <property type="component" value="Unassembled WGS sequence"/>
</dbReference>
<feature type="transmembrane region" description="Helical" evidence="6">
    <location>
        <begin position="126"/>
        <end position="159"/>
    </location>
</feature>
<evidence type="ECO:0000256" key="2">
    <source>
        <dbReference type="ARBA" id="ARBA00022475"/>
    </source>
</evidence>
<feature type="transmembrane region" description="Helical" evidence="6">
    <location>
        <begin position="89"/>
        <end position="106"/>
    </location>
</feature>
<feature type="transmembrane region" description="Helical" evidence="6">
    <location>
        <begin position="215"/>
        <end position="233"/>
    </location>
</feature>
<evidence type="ECO:0000313" key="10">
    <source>
        <dbReference type="Proteomes" id="UP001154259"/>
    </source>
</evidence>
<sequence length="311" mass="33617">MDIATNLLYFSIINGGGIVLASIGEWLSERSGVLNLGIEGLMSLGAVTAIIAVLSFHNPWIALIITCGVGAICGIIFAICAIIIKANQVLCGLAFTMLGIGIAEFIGKPYEGIIATEHLQPMPIPFLSSISTIGYIVFSQNIMVYLIYIIIPLTIYVVFFKTQHGLNVRAVGENPEAADAVGVPVTRIRFFYSCLGTILGTLAGGYLILASVFTWSGGLIAGQGWIAIALVMLGRYRLVYMILSGVFFGFITAIGFEGQVFNWPIPPVILNSLLYIFAIIFAIFPSFLAKNNSKKWRAPAALCTPFFRSNR</sequence>
<comment type="subcellular location">
    <subcellularLocation>
        <location evidence="1">Cell membrane</location>
        <topology evidence="1">Multi-pass membrane protein</topology>
    </subcellularLocation>
</comment>
<evidence type="ECO:0000313" key="8">
    <source>
        <dbReference type="EMBL" id="CAI3957269.1"/>
    </source>
</evidence>
<protein>
    <submittedName>
        <fullName evidence="7">Permease subunit NupQ (NupQ) (PUBMED:21926227)</fullName>
    </submittedName>
</protein>
<comment type="caution">
    <text evidence="7">The sequence shown here is derived from an EMBL/GenBank/DDBJ whole genome shotgun (WGS) entry which is preliminary data.</text>
</comment>
<dbReference type="PANTHER" id="PTHR43370">
    <property type="entry name" value="SUGAR ABC TRANSPORTER INTEGRAL MEMBRANE PROTEIN-RELATED"/>
    <property type="match status" value="1"/>
</dbReference>
<dbReference type="GO" id="GO:0005886">
    <property type="term" value="C:plasma membrane"/>
    <property type="evidence" value="ECO:0007669"/>
    <property type="project" value="UniProtKB-SubCell"/>
</dbReference>
<feature type="transmembrane region" description="Helical" evidence="6">
    <location>
        <begin position="60"/>
        <end position="84"/>
    </location>
</feature>
<keyword evidence="2" id="KW-1003">Cell membrane</keyword>
<dbReference type="PANTHER" id="PTHR43370:SF2">
    <property type="entry name" value="ABC TRANSPORTER PERMEASE PROTEIN"/>
    <property type="match status" value="1"/>
</dbReference>
<organism evidence="7 9">
    <name type="scientific">Commensalibacter communis</name>
    <dbReference type="NCBI Taxonomy" id="2972786"/>
    <lineage>
        <taxon>Bacteria</taxon>
        <taxon>Pseudomonadati</taxon>
        <taxon>Pseudomonadota</taxon>
        <taxon>Alphaproteobacteria</taxon>
        <taxon>Acetobacterales</taxon>
        <taxon>Acetobacteraceae</taxon>
    </lineage>
</organism>
<dbReference type="Pfam" id="PF02653">
    <property type="entry name" value="BPD_transp_2"/>
    <property type="match status" value="1"/>
</dbReference>
<gene>
    <name evidence="8" type="ORF">R53529_LOCUS2074</name>
    <name evidence="7" type="ORF">R53530_LOCUS2071</name>
</gene>
<feature type="transmembrane region" description="Helical" evidence="6">
    <location>
        <begin position="190"/>
        <end position="209"/>
    </location>
</feature>
<dbReference type="EMBL" id="CAMXCM010000008">
    <property type="protein sequence ID" value="CAI3955130.1"/>
    <property type="molecule type" value="Genomic_DNA"/>
</dbReference>
<keyword evidence="10" id="KW-1185">Reference proteome</keyword>
<accession>A0A9W4TRH0</accession>
<dbReference type="InterPro" id="IPR001851">
    <property type="entry name" value="ABC_transp_permease"/>
</dbReference>
<dbReference type="AlphaFoldDB" id="A0A9W4TRH0"/>
<name>A0A9W4TRH0_9PROT</name>
<feature type="transmembrane region" description="Helical" evidence="6">
    <location>
        <begin position="34"/>
        <end position="54"/>
    </location>
</feature>
<evidence type="ECO:0000256" key="3">
    <source>
        <dbReference type="ARBA" id="ARBA00022692"/>
    </source>
</evidence>
<reference evidence="7" key="1">
    <citation type="submission" date="2022-10" db="EMBL/GenBank/DDBJ databases">
        <authorList>
            <person name="Botero Cardona J."/>
        </authorList>
    </citation>
    <scope>NUCLEOTIDE SEQUENCE</scope>
    <source>
        <strain evidence="7">LMG 31819</strain>
        <strain evidence="8">R-53529</strain>
    </source>
</reference>